<dbReference type="SUPFAM" id="SSF53474">
    <property type="entry name" value="alpha/beta-Hydrolases"/>
    <property type="match status" value="1"/>
</dbReference>
<dbReference type="GO" id="GO:0006629">
    <property type="term" value="P:lipid metabolic process"/>
    <property type="evidence" value="ECO:0007669"/>
    <property type="project" value="InterPro"/>
</dbReference>
<sequence length="529" mass="61542">MLIVWILSCIAFYQLTLKNLTDENEGKKKIWKLTDSSNLWQRRFIKDETPNIVIIRFIEFKDIEKNFVLNLKTGRFWNREYCELNVNIKFPGCKVTVKSSNSDNKWIGKFEEKHRKYTLSYMAKFIVELNKYTKEFDKRSFIRENSTEISEINDKFMDKLNENQNILSLASKFLDIFALLKDKKIGKRNIIILLFKFKAAYEKEIVFNAKWRSEYAKINKTSDIATALTYVKYARAAYSTKMHHTENAYVLPTTKGKKEMDTKICKTINCKSNDILLAKSSGDKNIGFILVKKDENEVVLAFKGTSTFDEVTNDIDIDYVNFKNINLFTSNGFASYTTNFLKKDLPLVLIHLEKYKKVTVVGHSLGGAIASLVNVFFIEKKICKDQELKCYTFGSAPSIGEDYAKKHEITNQLNLIYELDIVPQMHQGSVIFIKYLMRSFIKAKNNPSVLSHIQQKRKVQNEETWTNKIYNLTLPGLLYRIIFINNVYLYKQIKQEELYEIKITSMSFANHSLSNLGYVNDSINGISLK</sequence>
<reference evidence="3 4" key="1">
    <citation type="journal article" date="2017" name="Environ. Microbiol.">
        <title>Decay of the glycolytic pathway and adaptation to intranuclear parasitism within Enterocytozoonidae microsporidia.</title>
        <authorList>
            <person name="Wiredu Boakye D."/>
            <person name="Jaroenlak P."/>
            <person name="Prachumwat A."/>
            <person name="Williams T.A."/>
            <person name="Bateman K.S."/>
            <person name="Itsathitphaisarn O."/>
            <person name="Sritunyalucksana K."/>
            <person name="Paszkiewicz K.H."/>
            <person name="Moore K.A."/>
            <person name="Stentiford G.D."/>
            <person name="Williams B.A."/>
        </authorList>
    </citation>
    <scope>NUCLEOTIDE SEQUENCE [LARGE SCALE GENOMIC DNA]</scope>
    <source>
        <strain evidence="3 4">TH1</strain>
    </source>
</reference>
<accession>A0A1W0E6H3</accession>
<evidence type="ECO:0000313" key="3">
    <source>
        <dbReference type="EMBL" id="OQS54854.1"/>
    </source>
</evidence>
<evidence type="ECO:0000259" key="2">
    <source>
        <dbReference type="Pfam" id="PF01764"/>
    </source>
</evidence>
<evidence type="ECO:0000313" key="4">
    <source>
        <dbReference type="Proteomes" id="UP000192758"/>
    </source>
</evidence>
<dbReference type="PANTHER" id="PTHR45856">
    <property type="entry name" value="ALPHA/BETA-HYDROLASES SUPERFAMILY PROTEIN"/>
    <property type="match status" value="1"/>
</dbReference>
<dbReference type="EMBL" id="MNPJ01000016">
    <property type="protein sequence ID" value="OQS54854.1"/>
    <property type="molecule type" value="Genomic_DNA"/>
</dbReference>
<dbReference type="CDD" id="cd00519">
    <property type="entry name" value="Lipase_3"/>
    <property type="match status" value="1"/>
</dbReference>
<dbReference type="OrthoDB" id="438440at2759"/>
<dbReference type="STRING" id="646526.A0A1W0E6H3"/>
<dbReference type="Pfam" id="PF01764">
    <property type="entry name" value="Lipase_3"/>
    <property type="match status" value="1"/>
</dbReference>
<dbReference type="VEuPathDB" id="MicrosporidiaDB:EHP00_208"/>
<dbReference type="InterPro" id="IPR051218">
    <property type="entry name" value="Sec_MonoDiacylglyc_Lipase"/>
</dbReference>
<organism evidence="3 4">
    <name type="scientific">Ecytonucleospora hepatopenaei</name>
    <dbReference type="NCBI Taxonomy" id="646526"/>
    <lineage>
        <taxon>Eukaryota</taxon>
        <taxon>Fungi</taxon>
        <taxon>Fungi incertae sedis</taxon>
        <taxon>Microsporidia</taxon>
        <taxon>Enterocytozoonidae</taxon>
        <taxon>Ecytonucleospora</taxon>
    </lineage>
</organism>
<feature type="chain" id="PRO_5012528984" description="Fungal lipase-type domain-containing protein" evidence="1">
    <location>
        <begin position="19"/>
        <end position="529"/>
    </location>
</feature>
<dbReference type="InterPro" id="IPR002921">
    <property type="entry name" value="Fungal_lipase-type"/>
</dbReference>
<gene>
    <name evidence="3" type="ORF">EHP00_208</name>
</gene>
<evidence type="ECO:0000256" key="1">
    <source>
        <dbReference type="SAM" id="SignalP"/>
    </source>
</evidence>
<name>A0A1W0E6H3_9MICR</name>
<proteinExistence type="predicted"/>
<dbReference type="PANTHER" id="PTHR45856:SF24">
    <property type="entry name" value="FUNGAL LIPASE-LIKE DOMAIN-CONTAINING PROTEIN"/>
    <property type="match status" value="1"/>
</dbReference>
<comment type="caution">
    <text evidence="3">The sequence shown here is derived from an EMBL/GenBank/DDBJ whole genome shotgun (WGS) entry which is preliminary data.</text>
</comment>
<dbReference type="AlphaFoldDB" id="A0A1W0E6H3"/>
<keyword evidence="4" id="KW-1185">Reference proteome</keyword>
<feature type="signal peptide" evidence="1">
    <location>
        <begin position="1"/>
        <end position="18"/>
    </location>
</feature>
<keyword evidence="1" id="KW-0732">Signal</keyword>
<protein>
    <recommendedName>
        <fullName evidence="2">Fungal lipase-type domain-containing protein</fullName>
    </recommendedName>
</protein>
<dbReference type="Gene3D" id="3.40.50.1820">
    <property type="entry name" value="alpha/beta hydrolase"/>
    <property type="match status" value="1"/>
</dbReference>
<feature type="domain" description="Fungal lipase-type" evidence="2">
    <location>
        <begin position="299"/>
        <end position="425"/>
    </location>
</feature>
<dbReference type="Proteomes" id="UP000192758">
    <property type="component" value="Unassembled WGS sequence"/>
</dbReference>
<dbReference type="InterPro" id="IPR029058">
    <property type="entry name" value="AB_hydrolase_fold"/>
</dbReference>